<reference evidence="2" key="1">
    <citation type="submission" date="2020-01" db="EMBL/GenBank/DDBJ databases">
        <title>Genome sequence of Kobresia littledalei, the first chromosome-level genome in the family Cyperaceae.</title>
        <authorList>
            <person name="Qu G."/>
        </authorList>
    </citation>
    <scope>NUCLEOTIDE SEQUENCE</scope>
    <source>
        <strain evidence="2">C.B.Clarke</strain>
        <tissue evidence="2">Leaf</tissue>
    </source>
</reference>
<organism evidence="2 3">
    <name type="scientific">Carex littledalei</name>
    <dbReference type="NCBI Taxonomy" id="544730"/>
    <lineage>
        <taxon>Eukaryota</taxon>
        <taxon>Viridiplantae</taxon>
        <taxon>Streptophyta</taxon>
        <taxon>Embryophyta</taxon>
        <taxon>Tracheophyta</taxon>
        <taxon>Spermatophyta</taxon>
        <taxon>Magnoliopsida</taxon>
        <taxon>Liliopsida</taxon>
        <taxon>Poales</taxon>
        <taxon>Cyperaceae</taxon>
        <taxon>Cyperoideae</taxon>
        <taxon>Cariceae</taxon>
        <taxon>Carex</taxon>
        <taxon>Carex subgen. Euthyceras</taxon>
    </lineage>
</organism>
<dbReference type="GO" id="GO:0003899">
    <property type="term" value="F:DNA-directed RNA polymerase activity"/>
    <property type="evidence" value="ECO:0007669"/>
    <property type="project" value="InterPro"/>
</dbReference>
<dbReference type="AlphaFoldDB" id="A0A833RJL3"/>
<evidence type="ECO:0000313" key="2">
    <source>
        <dbReference type="EMBL" id="KAF3341088.1"/>
    </source>
</evidence>
<comment type="caution">
    <text evidence="2">The sequence shown here is derived from an EMBL/GenBank/DDBJ whole genome shotgun (WGS) entry which is preliminary data.</text>
</comment>
<evidence type="ECO:0000256" key="1">
    <source>
        <dbReference type="ARBA" id="ARBA00009762"/>
    </source>
</evidence>
<dbReference type="Proteomes" id="UP000623129">
    <property type="component" value="Unassembled WGS sequence"/>
</dbReference>
<dbReference type="GO" id="GO:0006269">
    <property type="term" value="P:DNA replication, synthesis of primer"/>
    <property type="evidence" value="ECO:0007669"/>
    <property type="project" value="InterPro"/>
</dbReference>
<dbReference type="Gene3D" id="3.90.920.10">
    <property type="entry name" value="DNA primase, PRIM domain"/>
    <property type="match status" value="1"/>
</dbReference>
<dbReference type="OrthoDB" id="19606at2759"/>
<sequence>MAYAGIQSLETPGLLRWKFSLKKKTRFRRQTKTLPPQPKATHLSRSLVSDPNLNIDAPRHPHRRTILLRCTSRAALLLYVDQDFGFNHILWVFSGRRGVHCWAEQGAEISIADYFNVHKYHSSHHRNRTPRIVEVILHQSANWLLQLQKQIELGFNCAMLVFIAGTGEKLKRLEEEGIVVRFMIGHRYQLQVEHA</sequence>
<keyword evidence="3" id="KW-1185">Reference proteome</keyword>
<protein>
    <submittedName>
        <fullName evidence="2">DNA primase small subunit</fullName>
    </submittedName>
</protein>
<dbReference type="InterPro" id="IPR002755">
    <property type="entry name" value="DNA_primase_S"/>
</dbReference>
<dbReference type="SUPFAM" id="SSF56747">
    <property type="entry name" value="Prim-pol domain"/>
    <property type="match status" value="1"/>
</dbReference>
<dbReference type="Pfam" id="PF01896">
    <property type="entry name" value="DNA_primase_S"/>
    <property type="match status" value="1"/>
</dbReference>
<accession>A0A833RJL3</accession>
<evidence type="ECO:0000313" key="3">
    <source>
        <dbReference type="Proteomes" id="UP000623129"/>
    </source>
</evidence>
<proteinExistence type="inferred from homology"/>
<gene>
    <name evidence="2" type="ORF">FCM35_KLT09932</name>
</gene>
<comment type="similarity">
    <text evidence="1">Belongs to the eukaryotic-type primase small subunit family.</text>
</comment>
<name>A0A833RJL3_9POAL</name>
<dbReference type="EMBL" id="SWLB01000002">
    <property type="protein sequence ID" value="KAF3341088.1"/>
    <property type="molecule type" value="Genomic_DNA"/>
</dbReference>